<accession>A0A2Z7D2Z7</accession>
<dbReference type="EMBL" id="KQ991648">
    <property type="protein sequence ID" value="KZV51404.1"/>
    <property type="molecule type" value="Genomic_DNA"/>
</dbReference>
<gene>
    <name evidence="2" type="ORF">F511_20568</name>
</gene>
<dbReference type="AlphaFoldDB" id="A0A2Z7D2Z7"/>
<sequence>MNRGGSRIRVIERRDEGAVVVGIRITPPGEAAEEQKYMCRETINTMNNSNSDIHRALKVTTLLAVVPGSNQNYKKAGSSRHLSGTCAWLQPVFQEPGASRLIAVDSSIRSTTRLEAPSSDCTRSPDEISTIGFSSKSWPETNFRRQRGGGGGGGERGEGRRRLTLGLGLV</sequence>
<evidence type="ECO:0000313" key="3">
    <source>
        <dbReference type="Proteomes" id="UP000250235"/>
    </source>
</evidence>
<proteinExistence type="predicted"/>
<protein>
    <submittedName>
        <fullName evidence="2">Alpha-glucosidase</fullName>
    </submittedName>
</protein>
<feature type="region of interest" description="Disordered" evidence="1">
    <location>
        <begin position="132"/>
        <end position="160"/>
    </location>
</feature>
<name>A0A2Z7D2Z7_9LAMI</name>
<organism evidence="2 3">
    <name type="scientific">Dorcoceras hygrometricum</name>
    <dbReference type="NCBI Taxonomy" id="472368"/>
    <lineage>
        <taxon>Eukaryota</taxon>
        <taxon>Viridiplantae</taxon>
        <taxon>Streptophyta</taxon>
        <taxon>Embryophyta</taxon>
        <taxon>Tracheophyta</taxon>
        <taxon>Spermatophyta</taxon>
        <taxon>Magnoliopsida</taxon>
        <taxon>eudicotyledons</taxon>
        <taxon>Gunneridae</taxon>
        <taxon>Pentapetalae</taxon>
        <taxon>asterids</taxon>
        <taxon>lamiids</taxon>
        <taxon>Lamiales</taxon>
        <taxon>Gesneriaceae</taxon>
        <taxon>Didymocarpoideae</taxon>
        <taxon>Trichosporeae</taxon>
        <taxon>Loxocarpinae</taxon>
        <taxon>Dorcoceras</taxon>
    </lineage>
</organism>
<evidence type="ECO:0000256" key="1">
    <source>
        <dbReference type="SAM" id="MobiDB-lite"/>
    </source>
</evidence>
<keyword evidence="3" id="KW-1185">Reference proteome</keyword>
<reference evidence="2 3" key="1">
    <citation type="journal article" date="2015" name="Proc. Natl. Acad. Sci. U.S.A.">
        <title>The resurrection genome of Boea hygrometrica: A blueprint for survival of dehydration.</title>
        <authorList>
            <person name="Xiao L."/>
            <person name="Yang G."/>
            <person name="Zhang L."/>
            <person name="Yang X."/>
            <person name="Zhao S."/>
            <person name="Ji Z."/>
            <person name="Zhou Q."/>
            <person name="Hu M."/>
            <person name="Wang Y."/>
            <person name="Chen M."/>
            <person name="Xu Y."/>
            <person name="Jin H."/>
            <person name="Xiao X."/>
            <person name="Hu G."/>
            <person name="Bao F."/>
            <person name="Hu Y."/>
            <person name="Wan P."/>
            <person name="Li L."/>
            <person name="Deng X."/>
            <person name="Kuang T."/>
            <person name="Xiang C."/>
            <person name="Zhu J.K."/>
            <person name="Oliver M.J."/>
            <person name="He Y."/>
        </authorList>
    </citation>
    <scope>NUCLEOTIDE SEQUENCE [LARGE SCALE GENOMIC DNA]</scope>
    <source>
        <strain evidence="3">cv. XS01</strain>
    </source>
</reference>
<evidence type="ECO:0000313" key="2">
    <source>
        <dbReference type="EMBL" id="KZV51404.1"/>
    </source>
</evidence>
<dbReference type="Proteomes" id="UP000250235">
    <property type="component" value="Unassembled WGS sequence"/>
</dbReference>